<evidence type="ECO:0000313" key="11">
    <source>
        <dbReference type="Proteomes" id="UP000824116"/>
    </source>
</evidence>
<dbReference type="Pfam" id="PF01252">
    <property type="entry name" value="Peptidase_A8"/>
    <property type="match status" value="1"/>
</dbReference>
<dbReference type="EMBL" id="DXAY01000027">
    <property type="protein sequence ID" value="HIZ73849.1"/>
    <property type="molecule type" value="Genomic_DNA"/>
</dbReference>
<dbReference type="AlphaFoldDB" id="A0A9D2G672"/>
<feature type="transmembrane region" description="Helical" evidence="9">
    <location>
        <begin position="64"/>
        <end position="88"/>
    </location>
</feature>
<comment type="caution">
    <text evidence="10">The sequence shown here is derived from an EMBL/GenBank/DDBJ whole genome shotgun (WGS) entry which is preliminary data.</text>
</comment>
<evidence type="ECO:0000256" key="9">
    <source>
        <dbReference type="SAM" id="Phobius"/>
    </source>
</evidence>
<evidence type="ECO:0000256" key="3">
    <source>
        <dbReference type="ARBA" id="ARBA00022670"/>
    </source>
</evidence>
<evidence type="ECO:0000256" key="6">
    <source>
        <dbReference type="ARBA" id="ARBA00022801"/>
    </source>
</evidence>
<keyword evidence="2" id="KW-1003">Cell membrane</keyword>
<dbReference type="Proteomes" id="UP000824116">
    <property type="component" value="Unassembled WGS sequence"/>
</dbReference>
<evidence type="ECO:0000256" key="1">
    <source>
        <dbReference type="ARBA" id="ARBA00006139"/>
    </source>
</evidence>
<evidence type="ECO:0000256" key="8">
    <source>
        <dbReference type="ARBA" id="ARBA00023136"/>
    </source>
</evidence>
<dbReference type="EC" id="3.4.23.36" evidence="10"/>
<dbReference type="PANTHER" id="PTHR33695:SF1">
    <property type="entry name" value="LIPOPROTEIN SIGNAL PEPTIDASE"/>
    <property type="match status" value="1"/>
</dbReference>
<dbReference type="PANTHER" id="PTHR33695">
    <property type="entry name" value="LIPOPROTEIN SIGNAL PEPTIDASE"/>
    <property type="match status" value="1"/>
</dbReference>
<evidence type="ECO:0000256" key="2">
    <source>
        <dbReference type="ARBA" id="ARBA00022475"/>
    </source>
</evidence>
<proteinExistence type="inferred from homology"/>
<sequence length="168" mass="18593">MKRLWFLGGSTVLFAADQLMKTYVEQNMDKGEEKNLTDRIVLRRVHNKGMCLNLLDGEPGLVKYLSLFSAAVLTVIYAIVLAPAGGFWKKKGFALMAAGAWSNTFDRWTRGHVVDYVGFRSKNNKVSSITYNLGDFFLAAGGAAALAASLFSSGKTERKQKIQNKDMQ</sequence>
<evidence type="ECO:0000256" key="4">
    <source>
        <dbReference type="ARBA" id="ARBA00022692"/>
    </source>
</evidence>
<dbReference type="GO" id="GO:0016020">
    <property type="term" value="C:membrane"/>
    <property type="evidence" value="ECO:0007669"/>
    <property type="project" value="InterPro"/>
</dbReference>
<keyword evidence="3" id="KW-0645">Protease</keyword>
<dbReference type="InterPro" id="IPR001872">
    <property type="entry name" value="Peptidase_A8"/>
</dbReference>
<dbReference type="GO" id="GO:0004190">
    <property type="term" value="F:aspartic-type endopeptidase activity"/>
    <property type="evidence" value="ECO:0007669"/>
    <property type="project" value="UniProtKB-KW"/>
</dbReference>
<name>A0A9D2G672_9FIRM</name>
<keyword evidence="6 10" id="KW-0378">Hydrolase</keyword>
<evidence type="ECO:0000256" key="5">
    <source>
        <dbReference type="ARBA" id="ARBA00022750"/>
    </source>
</evidence>
<feature type="transmembrane region" description="Helical" evidence="9">
    <location>
        <begin position="129"/>
        <end position="151"/>
    </location>
</feature>
<gene>
    <name evidence="10" type="primary">lspA</name>
    <name evidence="10" type="ORF">H9723_01200</name>
</gene>
<keyword evidence="5" id="KW-0064">Aspartyl protease</keyword>
<evidence type="ECO:0000313" key="10">
    <source>
        <dbReference type="EMBL" id="HIZ73849.1"/>
    </source>
</evidence>
<evidence type="ECO:0000256" key="7">
    <source>
        <dbReference type="ARBA" id="ARBA00022989"/>
    </source>
</evidence>
<comment type="similarity">
    <text evidence="1">Belongs to the peptidase A8 family.</text>
</comment>
<protein>
    <submittedName>
        <fullName evidence="10">Signal peptidase II</fullName>
        <ecNumber evidence="10">3.4.23.36</ecNumber>
    </submittedName>
</protein>
<keyword evidence="7 9" id="KW-1133">Transmembrane helix</keyword>
<keyword evidence="4 9" id="KW-0812">Transmembrane</keyword>
<dbReference type="GO" id="GO:0006508">
    <property type="term" value="P:proteolysis"/>
    <property type="evidence" value="ECO:0007669"/>
    <property type="project" value="UniProtKB-KW"/>
</dbReference>
<organism evidence="10 11">
    <name type="scientific">Candidatus Mediterraneibacter stercoravium</name>
    <dbReference type="NCBI Taxonomy" id="2838685"/>
    <lineage>
        <taxon>Bacteria</taxon>
        <taxon>Bacillati</taxon>
        <taxon>Bacillota</taxon>
        <taxon>Clostridia</taxon>
        <taxon>Lachnospirales</taxon>
        <taxon>Lachnospiraceae</taxon>
        <taxon>Mediterraneibacter</taxon>
    </lineage>
</organism>
<keyword evidence="8 9" id="KW-0472">Membrane</keyword>
<reference evidence="10" key="2">
    <citation type="submission" date="2021-04" db="EMBL/GenBank/DDBJ databases">
        <authorList>
            <person name="Gilroy R."/>
        </authorList>
    </citation>
    <scope>NUCLEOTIDE SEQUENCE</scope>
    <source>
        <strain evidence="10">CHK196-3914</strain>
    </source>
</reference>
<reference evidence="10" key="1">
    <citation type="journal article" date="2021" name="PeerJ">
        <title>Extensive microbial diversity within the chicken gut microbiome revealed by metagenomics and culture.</title>
        <authorList>
            <person name="Gilroy R."/>
            <person name="Ravi A."/>
            <person name="Getino M."/>
            <person name="Pursley I."/>
            <person name="Horton D.L."/>
            <person name="Alikhan N.F."/>
            <person name="Baker D."/>
            <person name="Gharbi K."/>
            <person name="Hall N."/>
            <person name="Watson M."/>
            <person name="Adriaenssens E.M."/>
            <person name="Foster-Nyarko E."/>
            <person name="Jarju S."/>
            <person name="Secka A."/>
            <person name="Antonio M."/>
            <person name="Oren A."/>
            <person name="Chaudhuri R.R."/>
            <person name="La Ragione R."/>
            <person name="Hildebrand F."/>
            <person name="Pallen M.J."/>
        </authorList>
    </citation>
    <scope>NUCLEOTIDE SEQUENCE</scope>
    <source>
        <strain evidence="10">CHK196-3914</strain>
    </source>
</reference>
<dbReference type="NCBIfam" id="TIGR00077">
    <property type="entry name" value="lspA"/>
    <property type="match status" value="1"/>
</dbReference>
<accession>A0A9D2G672</accession>